<accession>A0ACC2VHR5</accession>
<comment type="caution">
    <text evidence="1">The sequence shown here is derived from an EMBL/GenBank/DDBJ whole genome shotgun (WGS) entry which is preliminary data.</text>
</comment>
<dbReference type="Proteomes" id="UP001227268">
    <property type="component" value="Unassembled WGS sequence"/>
</dbReference>
<reference evidence="1" key="1">
    <citation type="submission" date="2023-04" db="EMBL/GenBank/DDBJ databases">
        <title>Draft Genome sequencing of Naganishia species isolated from polar environments using Oxford Nanopore Technology.</title>
        <authorList>
            <person name="Leo P."/>
            <person name="Venkateswaran K."/>
        </authorList>
    </citation>
    <scope>NUCLEOTIDE SEQUENCE</scope>
    <source>
        <strain evidence="1">MNA-CCFEE 5423</strain>
    </source>
</reference>
<protein>
    <submittedName>
        <fullName evidence="1">Uncharacterized protein</fullName>
    </submittedName>
</protein>
<keyword evidence="2" id="KW-1185">Reference proteome</keyword>
<proteinExistence type="predicted"/>
<organism evidence="1 2">
    <name type="scientific">Naganishia friedmannii</name>
    <dbReference type="NCBI Taxonomy" id="89922"/>
    <lineage>
        <taxon>Eukaryota</taxon>
        <taxon>Fungi</taxon>
        <taxon>Dikarya</taxon>
        <taxon>Basidiomycota</taxon>
        <taxon>Agaricomycotina</taxon>
        <taxon>Tremellomycetes</taxon>
        <taxon>Filobasidiales</taxon>
        <taxon>Filobasidiaceae</taxon>
        <taxon>Naganishia</taxon>
    </lineage>
</organism>
<gene>
    <name evidence="1" type="ORF">QFC21_004485</name>
</gene>
<evidence type="ECO:0000313" key="2">
    <source>
        <dbReference type="Proteomes" id="UP001227268"/>
    </source>
</evidence>
<dbReference type="EMBL" id="JASBWT010000015">
    <property type="protein sequence ID" value="KAJ9098156.1"/>
    <property type="molecule type" value="Genomic_DNA"/>
</dbReference>
<name>A0ACC2VHR5_9TREE</name>
<sequence length="371" mass="40011">MTPSETFRGRGGGRGARGGRGGRGGSGAGRGRGGFKVGPSHAPSNAYLGKAKKIKQDLIDRARIKKSFAKTLKKEGLTSERLGSSTNALALGARANPYGQPKDSDMENDRSDGRRRTARAGNASDNDDDDDDLSLESDESMHSGDDQSMGSEDKDENDDFEEDKTLAEHRRRMKGKGREQGHEEPSIAATQDQRVDDRPSRWKQAPANNRFASGSNGSALSARGSVNARSQDQPRRENTKGPSRQQYPAVAPPTQATREEAEAIRELKRQAYLGPRSSLSADVHPSRTRKQHQQQEKEGHRDTAPASSPAGASKPEKNVNAKNVPTARPVAIGKAPVRAPASAVAAGTRRDGRPNLNARMGLLLEQIQRSK</sequence>
<evidence type="ECO:0000313" key="1">
    <source>
        <dbReference type="EMBL" id="KAJ9098156.1"/>
    </source>
</evidence>